<dbReference type="Pfam" id="PF01668">
    <property type="entry name" value="SmpB"/>
    <property type="match status" value="1"/>
</dbReference>
<reference evidence="5 6" key="1">
    <citation type="submission" date="2019-11" db="EMBL/GenBank/DDBJ databases">
        <title>Pseudodesulfovibrio alkaliphilus, sp. nov., an alkaliphilic sulfate-reducing bacteria from mud volcano of Taman peninsula, Russia.</title>
        <authorList>
            <person name="Frolova A."/>
            <person name="Merkel A.Y."/>
            <person name="Slobodkin A.I."/>
        </authorList>
    </citation>
    <scope>NUCLEOTIDE SEQUENCE [LARGE SCALE GENOMIC DNA]</scope>
    <source>
        <strain evidence="5 6">F-1</strain>
    </source>
</reference>
<dbReference type="RefSeq" id="WP_155934208.1">
    <property type="nucleotide sequence ID" value="NZ_WODC01000005.1"/>
</dbReference>
<feature type="region of interest" description="Disordered" evidence="4">
    <location>
        <begin position="137"/>
        <end position="159"/>
    </location>
</feature>
<accession>A0A7K1KPD0</accession>
<dbReference type="GO" id="GO:0070929">
    <property type="term" value="P:trans-translation"/>
    <property type="evidence" value="ECO:0007669"/>
    <property type="project" value="UniProtKB-UniRule"/>
</dbReference>
<comment type="caution">
    <text evidence="5">The sequence shown here is derived from an EMBL/GenBank/DDBJ whole genome shotgun (WGS) entry which is preliminary data.</text>
</comment>
<keyword evidence="2 3" id="KW-0694">RNA-binding</keyword>
<dbReference type="HAMAP" id="MF_00023">
    <property type="entry name" value="SmpB"/>
    <property type="match status" value="1"/>
</dbReference>
<dbReference type="NCBIfam" id="NF003843">
    <property type="entry name" value="PRK05422.1"/>
    <property type="match status" value="1"/>
</dbReference>
<evidence type="ECO:0000256" key="3">
    <source>
        <dbReference type="HAMAP-Rule" id="MF_00023"/>
    </source>
</evidence>
<dbReference type="Gene3D" id="2.40.280.10">
    <property type="match status" value="1"/>
</dbReference>
<keyword evidence="6" id="KW-1185">Reference proteome</keyword>
<dbReference type="Proteomes" id="UP000461162">
    <property type="component" value="Unassembled WGS sequence"/>
</dbReference>
<comment type="subcellular location">
    <subcellularLocation>
        <location evidence="3">Cytoplasm</location>
    </subcellularLocation>
    <text evidence="3">The tmRNA-SmpB complex associates with stalled 70S ribosomes.</text>
</comment>
<evidence type="ECO:0000313" key="6">
    <source>
        <dbReference type="Proteomes" id="UP000461162"/>
    </source>
</evidence>
<proteinExistence type="inferred from homology"/>
<gene>
    <name evidence="3 5" type="primary">smpB</name>
    <name evidence="5" type="ORF">GKC30_08850</name>
</gene>
<comment type="similarity">
    <text evidence="3">Belongs to the SmpB family.</text>
</comment>
<dbReference type="SUPFAM" id="SSF74982">
    <property type="entry name" value="Small protein B (SmpB)"/>
    <property type="match status" value="1"/>
</dbReference>
<keyword evidence="1 3" id="KW-0963">Cytoplasm</keyword>
<evidence type="ECO:0000256" key="4">
    <source>
        <dbReference type="SAM" id="MobiDB-lite"/>
    </source>
</evidence>
<dbReference type="EMBL" id="WODC01000005">
    <property type="protein sequence ID" value="MUM77741.1"/>
    <property type="molecule type" value="Genomic_DNA"/>
</dbReference>
<dbReference type="GO" id="GO:0003723">
    <property type="term" value="F:RNA binding"/>
    <property type="evidence" value="ECO:0007669"/>
    <property type="project" value="UniProtKB-UniRule"/>
</dbReference>
<organism evidence="5 6">
    <name type="scientific">Pseudodesulfovibrio alkaliphilus</name>
    <dbReference type="NCBI Taxonomy" id="2661613"/>
    <lineage>
        <taxon>Bacteria</taxon>
        <taxon>Pseudomonadati</taxon>
        <taxon>Thermodesulfobacteriota</taxon>
        <taxon>Desulfovibrionia</taxon>
        <taxon>Desulfovibrionales</taxon>
        <taxon>Desulfovibrionaceae</taxon>
    </lineage>
</organism>
<dbReference type="InterPro" id="IPR023620">
    <property type="entry name" value="SmpB"/>
</dbReference>
<dbReference type="AlphaFoldDB" id="A0A7K1KPD0"/>
<dbReference type="GO" id="GO:0070930">
    <property type="term" value="P:trans-translation-dependent protein tagging"/>
    <property type="evidence" value="ECO:0007669"/>
    <property type="project" value="TreeGrafter"/>
</dbReference>
<dbReference type="PANTHER" id="PTHR30308:SF2">
    <property type="entry name" value="SSRA-BINDING PROTEIN"/>
    <property type="match status" value="1"/>
</dbReference>
<evidence type="ECO:0000256" key="1">
    <source>
        <dbReference type="ARBA" id="ARBA00022490"/>
    </source>
</evidence>
<dbReference type="GO" id="GO:0005829">
    <property type="term" value="C:cytosol"/>
    <property type="evidence" value="ECO:0007669"/>
    <property type="project" value="TreeGrafter"/>
</dbReference>
<dbReference type="InterPro" id="IPR020081">
    <property type="entry name" value="SsrA-bd_prot_CS"/>
</dbReference>
<name>A0A7K1KPD0_9BACT</name>
<evidence type="ECO:0000256" key="2">
    <source>
        <dbReference type="ARBA" id="ARBA00022884"/>
    </source>
</evidence>
<comment type="function">
    <text evidence="3">Required for rescue of stalled ribosomes mediated by trans-translation. Binds to transfer-messenger RNA (tmRNA), required for stable association of tmRNA with ribosomes. tmRNA and SmpB together mimic tRNA shape, replacing the anticodon stem-loop with SmpB. tmRNA is encoded by the ssrA gene; the 2 termini fold to resemble tRNA(Ala) and it encodes a 'tag peptide', a short internal open reading frame. During trans-translation Ala-aminoacylated tmRNA acts like a tRNA, entering the A-site of stalled ribosomes, displacing the stalled mRNA. The ribosome then switches to translate the ORF on the tmRNA; the nascent peptide is terminated with the 'tag peptide' encoded by the tmRNA and targeted for degradation. The ribosome is freed to recommence translation, which seems to be the essential function of trans-translation.</text>
</comment>
<dbReference type="PROSITE" id="PS01317">
    <property type="entry name" value="SSRP"/>
    <property type="match status" value="1"/>
</dbReference>
<protein>
    <recommendedName>
        <fullName evidence="3">SsrA-binding protein</fullName>
    </recommendedName>
    <alternativeName>
        <fullName evidence="3">Small protein B</fullName>
    </alternativeName>
</protein>
<sequence>MAKKKTTTAPNTIGTNKQAKRLYEILETFEAGISLLGSEVKSLRGGHVSFKDGYVQFRDGSAFLVGVHIAPYEKTGEFDQHDPERPRRLLLHKREILVLRAKTEQKGLTVIPMKMYFSRGKVKVLIGLGKGKNVHSRKQDLKDRDIARDTARQLADHRG</sequence>
<dbReference type="InterPro" id="IPR000037">
    <property type="entry name" value="SsrA-bd_prot"/>
</dbReference>
<evidence type="ECO:0000313" key="5">
    <source>
        <dbReference type="EMBL" id="MUM77741.1"/>
    </source>
</evidence>
<dbReference type="NCBIfam" id="TIGR00086">
    <property type="entry name" value="smpB"/>
    <property type="match status" value="1"/>
</dbReference>
<dbReference type="CDD" id="cd09294">
    <property type="entry name" value="SmpB"/>
    <property type="match status" value="1"/>
</dbReference>
<dbReference type="PANTHER" id="PTHR30308">
    <property type="entry name" value="TMRNA-BINDING COMPONENT OF TRANS-TRANSLATION TAGGING COMPLEX"/>
    <property type="match status" value="1"/>
</dbReference>